<dbReference type="SUPFAM" id="SSF52317">
    <property type="entry name" value="Class I glutamine amidotransferase-like"/>
    <property type="match status" value="1"/>
</dbReference>
<dbReference type="EMBL" id="DVLP01000257">
    <property type="protein sequence ID" value="HIT75632.1"/>
    <property type="molecule type" value="Genomic_DNA"/>
</dbReference>
<evidence type="ECO:0000256" key="2">
    <source>
        <dbReference type="ARBA" id="ARBA00023125"/>
    </source>
</evidence>
<comment type="caution">
    <text evidence="5">The sequence shown here is derived from an EMBL/GenBank/DDBJ whole genome shotgun (WGS) entry which is preliminary data.</text>
</comment>
<dbReference type="GO" id="GO:0043565">
    <property type="term" value="F:sequence-specific DNA binding"/>
    <property type="evidence" value="ECO:0007669"/>
    <property type="project" value="InterPro"/>
</dbReference>
<reference evidence="5" key="2">
    <citation type="journal article" date="2021" name="PeerJ">
        <title>Extensive microbial diversity within the chicken gut microbiome revealed by metagenomics and culture.</title>
        <authorList>
            <person name="Gilroy R."/>
            <person name="Ravi A."/>
            <person name="Getino M."/>
            <person name="Pursley I."/>
            <person name="Horton D.L."/>
            <person name="Alikhan N.F."/>
            <person name="Baker D."/>
            <person name="Gharbi K."/>
            <person name="Hall N."/>
            <person name="Watson M."/>
            <person name="Adriaenssens E.M."/>
            <person name="Foster-Nyarko E."/>
            <person name="Jarju S."/>
            <person name="Secka A."/>
            <person name="Antonio M."/>
            <person name="Oren A."/>
            <person name="Chaudhuri R.R."/>
            <person name="La Ragione R."/>
            <person name="Hildebrand F."/>
            <person name="Pallen M.J."/>
        </authorList>
    </citation>
    <scope>NUCLEOTIDE SEQUENCE</scope>
    <source>
        <strain evidence="5">ChiGjej1B1-24693</strain>
    </source>
</reference>
<proteinExistence type="predicted"/>
<reference evidence="5" key="1">
    <citation type="submission" date="2020-10" db="EMBL/GenBank/DDBJ databases">
        <authorList>
            <person name="Gilroy R."/>
        </authorList>
    </citation>
    <scope>NUCLEOTIDE SEQUENCE</scope>
    <source>
        <strain evidence="5">ChiGjej1B1-24693</strain>
    </source>
</reference>
<dbReference type="PROSITE" id="PS00041">
    <property type="entry name" value="HTH_ARAC_FAMILY_1"/>
    <property type="match status" value="1"/>
</dbReference>
<dbReference type="AlphaFoldDB" id="A0A9D1KNC2"/>
<evidence type="ECO:0000256" key="3">
    <source>
        <dbReference type="ARBA" id="ARBA00023163"/>
    </source>
</evidence>
<dbReference type="Gene3D" id="1.10.10.60">
    <property type="entry name" value="Homeodomain-like"/>
    <property type="match status" value="1"/>
</dbReference>
<dbReference type="InterPro" id="IPR052158">
    <property type="entry name" value="INH-QAR"/>
</dbReference>
<evidence type="ECO:0000256" key="1">
    <source>
        <dbReference type="ARBA" id="ARBA00023015"/>
    </source>
</evidence>
<dbReference type="Proteomes" id="UP000886842">
    <property type="component" value="Unassembled WGS sequence"/>
</dbReference>
<dbReference type="InterPro" id="IPR018060">
    <property type="entry name" value="HTH_AraC"/>
</dbReference>
<dbReference type="InterPro" id="IPR009057">
    <property type="entry name" value="Homeodomain-like_sf"/>
</dbReference>
<dbReference type="GO" id="GO:0003700">
    <property type="term" value="F:DNA-binding transcription factor activity"/>
    <property type="evidence" value="ECO:0007669"/>
    <property type="project" value="InterPro"/>
</dbReference>
<dbReference type="InterPro" id="IPR029062">
    <property type="entry name" value="Class_I_gatase-like"/>
</dbReference>
<dbReference type="PANTHER" id="PTHR43130">
    <property type="entry name" value="ARAC-FAMILY TRANSCRIPTIONAL REGULATOR"/>
    <property type="match status" value="1"/>
</dbReference>
<sequence>MRKETASTAFASGKSRTRVAVLALPGVNGFDLATAVQVFSQAVPGERYLVETCSLVPGVVATSTGYGVEVGSGVDALAAADTVVVPGHDDRCAPAAAIDAIRSAHDRGARMVSICTGAFLLAEAGVLDGHRATTHWARADDLQRRHRTIEVVADELYVDEGDILTSGGVSAGIDLCLHIVERDLGRDLALAAARSMVAPLHRSGRQRQYTPPDRVTGPAGPAVLREVTDWARSQLHRPITVTELADRAHQSPRTLARTFAAHFGQSPKAWLIQQRLAVACRLLEDPELSMEAVAARSGFGTASNLRIHFARAHQMPPSAYRAAFADLPAGDPRPAS</sequence>
<dbReference type="SMART" id="SM00342">
    <property type="entry name" value="HTH_ARAC"/>
    <property type="match status" value="1"/>
</dbReference>
<evidence type="ECO:0000259" key="4">
    <source>
        <dbReference type="PROSITE" id="PS01124"/>
    </source>
</evidence>
<dbReference type="Pfam" id="PF12833">
    <property type="entry name" value="HTH_18"/>
    <property type="match status" value="1"/>
</dbReference>
<organism evidence="5 6">
    <name type="scientific">Candidatus Avipropionibacterium avicola</name>
    <dbReference type="NCBI Taxonomy" id="2840701"/>
    <lineage>
        <taxon>Bacteria</taxon>
        <taxon>Bacillati</taxon>
        <taxon>Actinomycetota</taxon>
        <taxon>Actinomycetes</taxon>
        <taxon>Propionibacteriales</taxon>
        <taxon>Propionibacteriaceae</taxon>
        <taxon>Propionibacteriaceae incertae sedis</taxon>
        <taxon>Candidatus Avipropionibacterium</taxon>
    </lineage>
</organism>
<dbReference type="InterPro" id="IPR018062">
    <property type="entry name" value="HTH_AraC-typ_CS"/>
</dbReference>
<gene>
    <name evidence="5" type="ORF">IAA98_08615</name>
</gene>
<dbReference type="Gene3D" id="3.40.50.880">
    <property type="match status" value="1"/>
</dbReference>
<keyword evidence="1" id="KW-0805">Transcription regulation</keyword>
<dbReference type="CDD" id="cd03137">
    <property type="entry name" value="GATase1_AraC_1"/>
    <property type="match status" value="1"/>
</dbReference>
<protein>
    <submittedName>
        <fullName evidence="5">DJ-1/PfpI family protein</fullName>
    </submittedName>
</protein>
<dbReference type="PANTHER" id="PTHR43130:SF3">
    <property type="entry name" value="HTH-TYPE TRANSCRIPTIONAL REGULATOR RV1931C"/>
    <property type="match status" value="1"/>
</dbReference>
<dbReference type="SUPFAM" id="SSF46689">
    <property type="entry name" value="Homeodomain-like"/>
    <property type="match status" value="2"/>
</dbReference>
<name>A0A9D1KNC2_9ACTN</name>
<evidence type="ECO:0000313" key="6">
    <source>
        <dbReference type="Proteomes" id="UP000886842"/>
    </source>
</evidence>
<keyword evidence="2" id="KW-0238">DNA-binding</keyword>
<evidence type="ECO:0000313" key="5">
    <source>
        <dbReference type="EMBL" id="HIT75632.1"/>
    </source>
</evidence>
<dbReference type="Pfam" id="PF01965">
    <property type="entry name" value="DJ-1_PfpI"/>
    <property type="match status" value="1"/>
</dbReference>
<keyword evidence="3" id="KW-0804">Transcription</keyword>
<dbReference type="InterPro" id="IPR002818">
    <property type="entry name" value="DJ-1/PfpI"/>
</dbReference>
<dbReference type="PROSITE" id="PS01124">
    <property type="entry name" value="HTH_ARAC_FAMILY_2"/>
    <property type="match status" value="1"/>
</dbReference>
<feature type="domain" description="HTH araC/xylS-type" evidence="4">
    <location>
        <begin position="225"/>
        <end position="323"/>
    </location>
</feature>
<accession>A0A9D1KNC2</accession>